<keyword evidence="1" id="KW-0732">Signal</keyword>
<protein>
    <submittedName>
        <fullName evidence="2">Putative secreted protein</fullName>
    </submittedName>
</protein>
<reference evidence="2" key="1">
    <citation type="submission" date="2018-01" db="EMBL/GenBank/DDBJ databases">
        <title>An insight into the sialome of Amazonian anophelines.</title>
        <authorList>
            <person name="Ribeiro J.M."/>
            <person name="Scarpassa V."/>
            <person name="Calvo E."/>
        </authorList>
    </citation>
    <scope>NUCLEOTIDE SEQUENCE</scope>
</reference>
<feature type="chain" id="PRO_5014720947" evidence="1">
    <location>
        <begin position="16"/>
        <end position="72"/>
    </location>
</feature>
<organism evidence="2">
    <name type="scientific">Anopheles darlingi</name>
    <name type="common">Mosquito</name>
    <dbReference type="NCBI Taxonomy" id="43151"/>
    <lineage>
        <taxon>Eukaryota</taxon>
        <taxon>Metazoa</taxon>
        <taxon>Ecdysozoa</taxon>
        <taxon>Arthropoda</taxon>
        <taxon>Hexapoda</taxon>
        <taxon>Insecta</taxon>
        <taxon>Pterygota</taxon>
        <taxon>Neoptera</taxon>
        <taxon>Endopterygota</taxon>
        <taxon>Diptera</taxon>
        <taxon>Nematocera</taxon>
        <taxon>Culicoidea</taxon>
        <taxon>Culicidae</taxon>
        <taxon>Anophelinae</taxon>
        <taxon>Anopheles</taxon>
    </lineage>
</organism>
<evidence type="ECO:0000256" key="1">
    <source>
        <dbReference type="SAM" id="SignalP"/>
    </source>
</evidence>
<dbReference type="AlphaFoldDB" id="A0A2M4DCC0"/>
<feature type="signal peptide" evidence="1">
    <location>
        <begin position="1"/>
        <end position="15"/>
    </location>
</feature>
<sequence>MFVLIFMSLLSFLLSSTIVFLRSAMRHPPLIICDHHLVSCRHAPTPSCRPTIIPDHRHHHYTPIGYRSNPVS</sequence>
<name>A0A2M4DCC0_ANODA</name>
<proteinExistence type="predicted"/>
<dbReference type="EMBL" id="GGFL01011054">
    <property type="protein sequence ID" value="MBW75232.1"/>
    <property type="molecule type" value="Transcribed_RNA"/>
</dbReference>
<evidence type="ECO:0000313" key="2">
    <source>
        <dbReference type="EMBL" id="MBW75232.1"/>
    </source>
</evidence>
<accession>A0A2M4DCC0</accession>